<dbReference type="Pfam" id="PF13793">
    <property type="entry name" value="Pribosyltran_N"/>
    <property type="match status" value="1"/>
</dbReference>
<dbReference type="SMART" id="SM01400">
    <property type="entry name" value="Pribosyltran_N"/>
    <property type="match status" value="1"/>
</dbReference>
<evidence type="ECO:0000313" key="9">
    <source>
        <dbReference type="EMBL" id="SDI53043.1"/>
    </source>
</evidence>
<dbReference type="InterPro" id="IPR005946">
    <property type="entry name" value="Rib-P_diPkinase"/>
</dbReference>
<dbReference type="InterPro" id="IPR029057">
    <property type="entry name" value="PRTase-like"/>
</dbReference>
<dbReference type="GO" id="GO:0006015">
    <property type="term" value="P:5-phosphoribose 1-diphosphate biosynthetic process"/>
    <property type="evidence" value="ECO:0007669"/>
    <property type="project" value="TreeGrafter"/>
</dbReference>
<feature type="domain" description="Ribose-phosphate pyrophosphokinase N-terminal" evidence="8">
    <location>
        <begin position="8"/>
        <end position="126"/>
    </location>
</feature>
<dbReference type="GO" id="GO:0006164">
    <property type="term" value="P:purine nucleotide biosynthetic process"/>
    <property type="evidence" value="ECO:0007669"/>
    <property type="project" value="TreeGrafter"/>
</dbReference>
<dbReference type="Proteomes" id="UP000199636">
    <property type="component" value="Unassembled WGS sequence"/>
</dbReference>
<dbReference type="InterPro" id="IPR000836">
    <property type="entry name" value="PRTase_dom"/>
</dbReference>
<dbReference type="GO" id="GO:0005737">
    <property type="term" value="C:cytoplasm"/>
    <property type="evidence" value="ECO:0007669"/>
    <property type="project" value="TreeGrafter"/>
</dbReference>
<keyword evidence="6" id="KW-0067">ATP-binding</keyword>
<dbReference type="RefSeq" id="WP_090266660.1">
    <property type="nucleotide sequence ID" value="NZ_FNDS01000011.1"/>
</dbReference>
<dbReference type="EC" id="2.7.6.1" evidence="1"/>
<dbReference type="AlphaFoldDB" id="A0A1G8LBN9"/>
<keyword evidence="2" id="KW-0808">Transferase</keyword>
<keyword evidence="5 9" id="KW-0418">Kinase</keyword>
<dbReference type="PANTHER" id="PTHR10210:SF32">
    <property type="entry name" value="RIBOSE-PHOSPHATE PYROPHOSPHOKINASE 2"/>
    <property type="match status" value="1"/>
</dbReference>
<evidence type="ECO:0000256" key="2">
    <source>
        <dbReference type="ARBA" id="ARBA00022679"/>
    </source>
</evidence>
<reference evidence="10" key="1">
    <citation type="submission" date="2016-10" db="EMBL/GenBank/DDBJ databases">
        <authorList>
            <person name="Varghese N."/>
            <person name="Submissions S."/>
        </authorList>
    </citation>
    <scope>NUCLEOTIDE SEQUENCE [LARGE SCALE GENOMIC DNA]</scope>
    <source>
        <strain evidence="10">CCM 7469</strain>
    </source>
</reference>
<dbReference type="OrthoDB" id="324294at2"/>
<evidence type="ECO:0000256" key="3">
    <source>
        <dbReference type="ARBA" id="ARBA00022727"/>
    </source>
</evidence>
<dbReference type="Pfam" id="PF14572">
    <property type="entry name" value="Pribosyl_synth"/>
    <property type="match status" value="1"/>
</dbReference>
<evidence type="ECO:0000256" key="1">
    <source>
        <dbReference type="ARBA" id="ARBA00013247"/>
    </source>
</evidence>
<keyword evidence="10" id="KW-1185">Reference proteome</keyword>
<comment type="catalytic activity">
    <reaction evidence="7">
        <text>D-ribose 5-phosphate + ATP = 5-phospho-alpha-D-ribose 1-diphosphate + AMP + H(+)</text>
        <dbReference type="Rhea" id="RHEA:15609"/>
        <dbReference type="ChEBI" id="CHEBI:15378"/>
        <dbReference type="ChEBI" id="CHEBI:30616"/>
        <dbReference type="ChEBI" id="CHEBI:58017"/>
        <dbReference type="ChEBI" id="CHEBI:78346"/>
        <dbReference type="ChEBI" id="CHEBI:456215"/>
        <dbReference type="EC" id="2.7.6.1"/>
    </reaction>
</comment>
<dbReference type="STRING" id="428992.SAMN05216272_11164"/>
<protein>
    <recommendedName>
        <fullName evidence="1">ribose-phosphate diphosphokinase</fullName>
        <ecNumber evidence="1">2.7.6.1</ecNumber>
    </recommendedName>
</protein>
<proteinExistence type="predicted"/>
<dbReference type="Gene3D" id="3.40.50.2020">
    <property type="match status" value="2"/>
</dbReference>
<gene>
    <name evidence="9" type="ORF">SAMN05216272_11164</name>
</gene>
<evidence type="ECO:0000256" key="5">
    <source>
        <dbReference type="ARBA" id="ARBA00022777"/>
    </source>
</evidence>
<evidence type="ECO:0000256" key="4">
    <source>
        <dbReference type="ARBA" id="ARBA00022741"/>
    </source>
</evidence>
<dbReference type="GO" id="GO:0005524">
    <property type="term" value="F:ATP binding"/>
    <property type="evidence" value="ECO:0007669"/>
    <property type="project" value="UniProtKB-KW"/>
</dbReference>
<dbReference type="SUPFAM" id="SSF53271">
    <property type="entry name" value="PRTase-like"/>
    <property type="match status" value="2"/>
</dbReference>
<dbReference type="NCBIfam" id="TIGR01251">
    <property type="entry name" value="ribP_PPkin"/>
    <property type="match status" value="1"/>
</dbReference>
<organism evidence="9 10">
    <name type="scientific">Pseudomonas panipatensis</name>
    <dbReference type="NCBI Taxonomy" id="428992"/>
    <lineage>
        <taxon>Bacteria</taxon>
        <taxon>Pseudomonadati</taxon>
        <taxon>Pseudomonadota</taxon>
        <taxon>Gammaproteobacteria</taxon>
        <taxon>Pseudomonadales</taxon>
        <taxon>Pseudomonadaceae</taxon>
        <taxon>Pseudomonas</taxon>
    </lineage>
</organism>
<evidence type="ECO:0000256" key="7">
    <source>
        <dbReference type="ARBA" id="ARBA00049535"/>
    </source>
</evidence>
<dbReference type="GO" id="GO:0016301">
    <property type="term" value="F:kinase activity"/>
    <property type="evidence" value="ECO:0007669"/>
    <property type="project" value="UniProtKB-KW"/>
</dbReference>
<dbReference type="FunFam" id="3.40.50.2020:FF:000014">
    <property type="entry name" value="Ribose-phosphate pyrophosphokinase 1"/>
    <property type="match status" value="1"/>
</dbReference>
<dbReference type="GO" id="GO:0004749">
    <property type="term" value="F:ribose phosphate diphosphokinase activity"/>
    <property type="evidence" value="ECO:0007669"/>
    <property type="project" value="UniProtKB-EC"/>
</dbReference>
<sequence>MHATPPLLFALNGSRDFAERVARYLGSALAEHEERDYEDGEHKSRPIAPVSGRQVVVFHGLYGEPGQSANDKLCRLLFFCATLKDAGARHVQVVTPYLCYGRKERRTRPQDAVISRYVATLLEASGVDRLLAMDVHNVAAFDNAFRIPADNLESTGLFASHFAALLPTEDLVVVSPDTGGIKRAEQFRLALEERLGRPIGSAYTEKFRHNDQLSGGQLVGAVAGQVAILFDDMISTGDTLLRAAAACHAAGAARLFAAATHGLFTAGAELLETPLIERVVICDSVVPLRLTPQQRAQGLDILDSSALVAAWLREAYTLEQEHGRC</sequence>
<keyword evidence="3" id="KW-0545">Nucleotide biosynthesis</keyword>
<name>A0A1G8LBN9_9PSED</name>
<dbReference type="PANTHER" id="PTHR10210">
    <property type="entry name" value="RIBOSE-PHOSPHATE DIPHOSPHOKINASE FAMILY MEMBER"/>
    <property type="match status" value="1"/>
</dbReference>
<dbReference type="EMBL" id="FNDS01000011">
    <property type="protein sequence ID" value="SDI53043.1"/>
    <property type="molecule type" value="Genomic_DNA"/>
</dbReference>
<keyword evidence="4" id="KW-0547">Nucleotide-binding</keyword>
<dbReference type="InterPro" id="IPR029099">
    <property type="entry name" value="Pribosyltran_N"/>
</dbReference>
<accession>A0A1G8LBN9</accession>
<dbReference type="CDD" id="cd06223">
    <property type="entry name" value="PRTases_typeI"/>
    <property type="match status" value="1"/>
</dbReference>
<dbReference type="GO" id="GO:0000287">
    <property type="term" value="F:magnesium ion binding"/>
    <property type="evidence" value="ECO:0007669"/>
    <property type="project" value="InterPro"/>
</dbReference>
<evidence type="ECO:0000259" key="8">
    <source>
        <dbReference type="Pfam" id="PF13793"/>
    </source>
</evidence>
<evidence type="ECO:0000256" key="6">
    <source>
        <dbReference type="ARBA" id="ARBA00022840"/>
    </source>
</evidence>
<dbReference type="GO" id="GO:0002189">
    <property type="term" value="C:ribose phosphate diphosphokinase complex"/>
    <property type="evidence" value="ECO:0007669"/>
    <property type="project" value="TreeGrafter"/>
</dbReference>
<evidence type="ECO:0000313" key="10">
    <source>
        <dbReference type="Proteomes" id="UP000199636"/>
    </source>
</evidence>